<reference evidence="1 2" key="1">
    <citation type="journal article" date="2015" name="Nature">
        <title>rRNA introns, odd ribosomes, and small enigmatic genomes across a large radiation of phyla.</title>
        <authorList>
            <person name="Brown C.T."/>
            <person name="Hug L.A."/>
            <person name="Thomas B.C."/>
            <person name="Sharon I."/>
            <person name="Castelle C.J."/>
            <person name="Singh A."/>
            <person name="Wilkins M.J."/>
            <person name="Williams K.H."/>
            <person name="Banfield J.F."/>
        </authorList>
    </citation>
    <scope>NUCLEOTIDE SEQUENCE [LARGE SCALE GENOMIC DNA]</scope>
</reference>
<dbReference type="SUPFAM" id="SSF53056">
    <property type="entry name" value="beta-carbonic anhydrase, cab"/>
    <property type="match status" value="1"/>
</dbReference>
<gene>
    <name evidence="1" type="ORF">UW30_C0027G0005</name>
</gene>
<protein>
    <recommendedName>
        <fullName evidence="3">Carbonic anhydrase</fullName>
    </recommendedName>
</protein>
<sequence>MVKQTVIHHNIEPTHYVSDAFISWCFDARFSELLDKFIELRKFKNVDLVKMAGGGKAFATPEVETEETHYLGQIAKSVKLHHTKSIILMAHANCGAYGKHFEDKAAEEAFYAGELKAAKETVASFLEKNEIKIPIETYYADFSGLHLIT</sequence>
<evidence type="ECO:0000313" key="2">
    <source>
        <dbReference type="Proteomes" id="UP000034736"/>
    </source>
</evidence>
<evidence type="ECO:0008006" key="3">
    <source>
        <dbReference type="Google" id="ProtNLM"/>
    </source>
</evidence>
<organism evidence="1 2">
    <name type="scientific">Candidatus Giovannonibacteria bacterium GW2011_GWA2_44_13b</name>
    <dbReference type="NCBI Taxonomy" id="1618647"/>
    <lineage>
        <taxon>Bacteria</taxon>
        <taxon>Candidatus Giovannoniibacteriota</taxon>
    </lineage>
</organism>
<dbReference type="EMBL" id="LCHU01000027">
    <property type="protein sequence ID" value="KKT39809.1"/>
    <property type="molecule type" value="Genomic_DNA"/>
</dbReference>
<dbReference type="Gene3D" id="3.40.1050.10">
    <property type="entry name" value="Carbonic anhydrase"/>
    <property type="match status" value="1"/>
</dbReference>
<dbReference type="InterPro" id="IPR046871">
    <property type="entry name" value="Pro_CA_2"/>
</dbReference>
<evidence type="ECO:0000313" key="1">
    <source>
        <dbReference type="EMBL" id="KKT39809.1"/>
    </source>
</evidence>
<dbReference type="STRING" id="1618647.UW30_C0027G0005"/>
<dbReference type="InterPro" id="IPR036874">
    <property type="entry name" value="Carbonic_anhydrase_sf"/>
</dbReference>
<dbReference type="GO" id="GO:0004089">
    <property type="term" value="F:carbonate dehydratase activity"/>
    <property type="evidence" value="ECO:0007669"/>
    <property type="project" value="InterPro"/>
</dbReference>
<name>A0A0G1JWD9_9BACT</name>
<dbReference type="Proteomes" id="UP000034736">
    <property type="component" value="Unassembled WGS sequence"/>
</dbReference>
<proteinExistence type="predicted"/>
<comment type="caution">
    <text evidence="1">The sequence shown here is derived from an EMBL/GenBank/DDBJ whole genome shotgun (WGS) entry which is preliminary data.</text>
</comment>
<dbReference type="Pfam" id="PF20393">
    <property type="entry name" value="Pro_CA_2"/>
    <property type="match status" value="1"/>
</dbReference>
<accession>A0A0G1JWD9</accession>
<dbReference type="GO" id="GO:0008270">
    <property type="term" value="F:zinc ion binding"/>
    <property type="evidence" value="ECO:0007669"/>
    <property type="project" value="InterPro"/>
</dbReference>
<dbReference type="AlphaFoldDB" id="A0A0G1JWD9"/>